<dbReference type="AlphaFoldDB" id="A0A2D6YL21"/>
<dbReference type="PANTHER" id="PTHR40111">
    <property type="entry name" value="CEPHALOSPORIN-C DEACETYLASE"/>
    <property type="match status" value="1"/>
</dbReference>
<evidence type="ECO:0000313" key="5">
    <source>
        <dbReference type="Proteomes" id="UP000226525"/>
    </source>
</evidence>
<dbReference type="Proteomes" id="UP000226525">
    <property type="component" value="Unassembled WGS sequence"/>
</dbReference>
<dbReference type="GO" id="GO:0052689">
    <property type="term" value="F:carboxylic ester hydrolase activity"/>
    <property type="evidence" value="ECO:0007669"/>
    <property type="project" value="TreeGrafter"/>
</dbReference>
<comment type="caution">
    <text evidence="4">The sequence shown here is derived from an EMBL/GenBank/DDBJ whole genome shotgun (WGS) entry which is preliminary data.</text>
</comment>
<sequence length="311" mass="34932">MPKPNLSAHGTQVVKPDDFDQFWQEIMDEADSIPLNASIELDPLRSSKEVEVFEVEYDSLDGLRIAGWYCLPKERTKPLPARVFYPGYISEPTLPKSHAAQGYATFGAAPRGKLRSNGKFNPGYPGLLTHNIKDRNRYGYKGFYIDAVRAIDFLIEQPEVDSDRIGIQGSSQGGALTLVVAALRQQILAASAGAPYLAGVVDAFKLTRTYPYEEINDYLGIYPDQWADIVSTWNYYDCINFAERIRCPIIVYIGLQDDVCPPETAYPLMEKISSSAKKLYEYEGHGHDANHHEHDHVVDAFFDTQLKTARS</sequence>
<gene>
    <name evidence="4" type="ORF">CMN54_10725</name>
</gene>
<dbReference type="InterPro" id="IPR008391">
    <property type="entry name" value="AXE1_dom"/>
</dbReference>
<dbReference type="PANTHER" id="PTHR40111:SF1">
    <property type="entry name" value="CEPHALOSPORIN-C DEACETYLASE"/>
    <property type="match status" value="1"/>
</dbReference>
<evidence type="ECO:0000313" key="4">
    <source>
        <dbReference type="EMBL" id="MAH63896.1"/>
    </source>
</evidence>
<evidence type="ECO:0000256" key="2">
    <source>
        <dbReference type="PIRSR" id="PIRSR639069-2"/>
    </source>
</evidence>
<dbReference type="EMBL" id="NZEX01000122">
    <property type="protein sequence ID" value="MAH63896.1"/>
    <property type="molecule type" value="Genomic_DNA"/>
</dbReference>
<organism evidence="4 5">
    <name type="scientific">SAR324 cluster bacterium</name>
    <dbReference type="NCBI Taxonomy" id="2024889"/>
    <lineage>
        <taxon>Bacteria</taxon>
        <taxon>Deltaproteobacteria</taxon>
        <taxon>SAR324 cluster</taxon>
    </lineage>
</organism>
<feature type="active site" description="Nucleophile" evidence="1">
    <location>
        <position position="171"/>
    </location>
</feature>
<accession>A0A2D6YL21</accession>
<dbReference type="InterPro" id="IPR039069">
    <property type="entry name" value="CE7"/>
</dbReference>
<name>A0A2D6YL21_9DELT</name>
<dbReference type="Gene3D" id="3.40.50.1820">
    <property type="entry name" value="alpha/beta hydrolase"/>
    <property type="match status" value="1"/>
</dbReference>
<feature type="domain" description="Acetyl xylan esterase" evidence="3">
    <location>
        <begin position="7"/>
        <end position="292"/>
    </location>
</feature>
<feature type="binding site" evidence="2">
    <location>
        <position position="88"/>
    </location>
    <ligand>
        <name>substrate</name>
    </ligand>
</feature>
<evidence type="ECO:0000259" key="3">
    <source>
        <dbReference type="Pfam" id="PF05448"/>
    </source>
</evidence>
<evidence type="ECO:0000256" key="1">
    <source>
        <dbReference type="PIRSR" id="PIRSR639069-1"/>
    </source>
</evidence>
<dbReference type="InterPro" id="IPR029058">
    <property type="entry name" value="AB_hydrolase_fold"/>
</dbReference>
<dbReference type="SUPFAM" id="SSF53474">
    <property type="entry name" value="alpha/beta-Hydrolases"/>
    <property type="match status" value="1"/>
</dbReference>
<proteinExistence type="predicted"/>
<reference evidence="5" key="1">
    <citation type="submission" date="2017-09" db="EMBL/GenBank/DDBJ databases">
        <title>The Reconstruction of 2,631 Draft Metagenome-Assembled Genomes from the Global Oceans.</title>
        <authorList>
            <person name="Tully B.J."/>
            <person name="Graham E.D."/>
            <person name="Heidelberg J.F."/>
        </authorList>
    </citation>
    <scope>NUCLEOTIDE SEQUENCE [LARGE SCALE GENOMIC DNA]</scope>
</reference>
<dbReference type="Pfam" id="PF05448">
    <property type="entry name" value="AXE1"/>
    <property type="match status" value="1"/>
</dbReference>
<feature type="active site" description="Charge relay system" evidence="1">
    <location>
        <position position="287"/>
    </location>
</feature>
<feature type="active site" description="Charge relay system" evidence="1">
    <location>
        <position position="257"/>
    </location>
</feature>
<protein>
    <recommendedName>
        <fullName evidence="3">Acetyl xylan esterase domain-containing protein</fullName>
    </recommendedName>
</protein>
<dbReference type="GO" id="GO:0005976">
    <property type="term" value="P:polysaccharide metabolic process"/>
    <property type="evidence" value="ECO:0007669"/>
    <property type="project" value="TreeGrafter"/>
</dbReference>